<name>Q8S954_NICGL</name>
<feature type="region of interest" description="Disordered" evidence="1">
    <location>
        <begin position="78"/>
        <end position="104"/>
    </location>
</feature>
<feature type="compositionally biased region" description="Low complexity" evidence="1">
    <location>
        <begin position="83"/>
        <end position="104"/>
    </location>
</feature>
<sequence length="104" mass="11884">MASRSAVVRITDGQDGMLIVRNISVTLFRQGVLFAVCRRGNLRFHLARLQKVLYRCSETAPMAMLNESYSKELNVRYKPPALRPQRQQSPASSSSPQRQFVWNT</sequence>
<dbReference type="AlphaFoldDB" id="Q8S954"/>
<organism evidence="2">
    <name type="scientific">Nicotiana glauca</name>
    <name type="common">Glaucous tobacco</name>
    <name type="synonym">Tree tobacco</name>
    <dbReference type="NCBI Taxonomy" id="4090"/>
    <lineage>
        <taxon>Eukaryota</taxon>
        <taxon>Viridiplantae</taxon>
        <taxon>Streptophyta</taxon>
        <taxon>Embryophyta</taxon>
        <taxon>Tracheophyta</taxon>
        <taxon>Spermatophyta</taxon>
        <taxon>Magnoliopsida</taxon>
        <taxon>eudicotyledons</taxon>
        <taxon>Gunneridae</taxon>
        <taxon>Pentapetalae</taxon>
        <taxon>asterids</taxon>
        <taxon>lamiids</taxon>
        <taxon>Solanales</taxon>
        <taxon>Solanaceae</taxon>
        <taxon>Nicotianoideae</taxon>
        <taxon>Nicotianeae</taxon>
        <taxon>Nicotiana</taxon>
    </lineage>
</organism>
<reference evidence="2" key="1">
    <citation type="journal article" date="2002" name="Plant J.">
        <title>Tobacco plants were transformed by Agrobacterium rhizogenes infection during their evolution.</title>
        <authorList>
            <person name="Suzuki K."/>
            <person name="Yamashita I."/>
            <person name="Tanaka N."/>
        </authorList>
    </citation>
    <scope>NUCLEOTIDE SEQUENCE</scope>
</reference>
<proteinExistence type="predicted"/>
<protein>
    <submittedName>
        <fullName evidence="2">Ngorf13aR protein</fullName>
    </submittedName>
</protein>
<evidence type="ECO:0000313" key="2">
    <source>
        <dbReference type="EMBL" id="BAB85947.1"/>
    </source>
</evidence>
<accession>Q8S954</accession>
<evidence type="ECO:0000256" key="1">
    <source>
        <dbReference type="SAM" id="MobiDB-lite"/>
    </source>
</evidence>
<gene>
    <name evidence="2" type="primary">Ngorf13aR</name>
</gene>
<dbReference type="EMBL" id="AB071334">
    <property type="protein sequence ID" value="BAB85947.1"/>
    <property type="molecule type" value="Genomic_DNA"/>
</dbReference>